<protein>
    <recommendedName>
        <fullName evidence="1">Nudix hydrolase domain-containing protein</fullName>
    </recommendedName>
</protein>
<gene>
    <name evidence="2" type="ORF">EV668_4720</name>
</gene>
<reference evidence="2 3" key="1">
    <citation type="submission" date="2019-03" db="EMBL/GenBank/DDBJ databases">
        <title>Genomic Encyclopedia of Type Strains, Phase IV (KMG-IV): sequencing the most valuable type-strain genomes for metagenomic binning, comparative biology and taxonomic classification.</title>
        <authorList>
            <person name="Goeker M."/>
        </authorList>
    </citation>
    <scope>NUCLEOTIDE SEQUENCE [LARGE SCALE GENOMIC DNA]</scope>
    <source>
        <strain evidence="2 3">DSM 25903</strain>
    </source>
</reference>
<dbReference type="SUPFAM" id="SSF55811">
    <property type="entry name" value="Nudix"/>
    <property type="match status" value="1"/>
</dbReference>
<organism evidence="2 3">
    <name type="scientific">Enterovirga rhinocerotis</name>
    <dbReference type="NCBI Taxonomy" id="1339210"/>
    <lineage>
        <taxon>Bacteria</taxon>
        <taxon>Pseudomonadati</taxon>
        <taxon>Pseudomonadota</taxon>
        <taxon>Alphaproteobacteria</taxon>
        <taxon>Hyphomicrobiales</taxon>
        <taxon>Methylobacteriaceae</taxon>
        <taxon>Enterovirga</taxon>
    </lineage>
</organism>
<comment type="caution">
    <text evidence="2">The sequence shown here is derived from an EMBL/GenBank/DDBJ whole genome shotgun (WGS) entry which is preliminary data.</text>
</comment>
<proteinExistence type="predicted"/>
<feature type="domain" description="Nudix hydrolase" evidence="1">
    <location>
        <begin position="87"/>
        <end position="231"/>
    </location>
</feature>
<dbReference type="AlphaFoldDB" id="A0A4R7BMP6"/>
<dbReference type="Proteomes" id="UP000295122">
    <property type="component" value="Unassembled WGS sequence"/>
</dbReference>
<dbReference type="Gene3D" id="3.90.79.10">
    <property type="entry name" value="Nucleoside Triphosphate Pyrophosphohydrolase"/>
    <property type="match status" value="1"/>
</dbReference>
<evidence type="ECO:0000313" key="2">
    <source>
        <dbReference type="EMBL" id="TDR85176.1"/>
    </source>
</evidence>
<dbReference type="EMBL" id="SNZR01000018">
    <property type="protein sequence ID" value="TDR85176.1"/>
    <property type="molecule type" value="Genomic_DNA"/>
</dbReference>
<name>A0A4R7BMP6_9HYPH</name>
<evidence type="ECO:0000313" key="3">
    <source>
        <dbReference type="Proteomes" id="UP000295122"/>
    </source>
</evidence>
<dbReference type="OrthoDB" id="9806849at2"/>
<accession>A0A4R7BMP6</accession>
<evidence type="ECO:0000259" key="1">
    <source>
        <dbReference type="PROSITE" id="PS51462"/>
    </source>
</evidence>
<dbReference type="PROSITE" id="PS51462">
    <property type="entry name" value="NUDIX"/>
    <property type="match status" value="1"/>
</dbReference>
<dbReference type="RefSeq" id="WP_133774780.1">
    <property type="nucleotide sequence ID" value="NZ_SNZR01000018.1"/>
</dbReference>
<sequence>MSRLVRTGGVEARLAAHRWIWAEDNAATIAAHWRERVEARPALFNGRVLMLAALCVEEDTATARFFETDYANLIAWLDLGRPGEPAWNGFGMGALLANDGGYLLGRMAPHTANAGQLYFPCGTPDRDDVAADGTVDLAGSIRREIIEETGLQPGDYEVDPGWLVVEEHGLVAFMQTVRLPWSAAEARRRVMRFLTTETKPELAGIEIVSGPEGIEAAATPSIMPVFLRDAFARRREDQTW</sequence>
<keyword evidence="3" id="KW-1185">Reference proteome</keyword>
<dbReference type="InterPro" id="IPR015797">
    <property type="entry name" value="NUDIX_hydrolase-like_dom_sf"/>
</dbReference>
<dbReference type="InterPro" id="IPR000086">
    <property type="entry name" value="NUDIX_hydrolase_dom"/>
</dbReference>
<dbReference type="GO" id="GO:0003824">
    <property type="term" value="F:catalytic activity"/>
    <property type="evidence" value="ECO:0007669"/>
    <property type="project" value="UniProtKB-ARBA"/>
</dbReference>